<evidence type="ECO:0000313" key="7">
    <source>
        <dbReference type="Proteomes" id="UP000887566"/>
    </source>
</evidence>
<feature type="domain" description="PPM-type phosphatase" evidence="6">
    <location>
        <begin position="26"/>
        <end position="339"/>
    </location>
</feature>
<feature type="compositionally biased region" description="Polar residues" evidence="5">
    <location>
        <begin position="667"/>
        <end position="677"/>
    </location>
</feature>
<dbReference type="Proteomes" id="UP000887566">
    <property type="component" value="Unplaced"/>
</dbReference>
<dbReference type="PANTHER" id="PTHR47992">
    <property type="entry name" value="PROTEIN PHOSPHATASE"/>
    <property type="match status" value="1"/>
</dbReference>
<dbReference type="SUPFAM" id="SSF81606">
    <property type="entry name" value="PP2C-like"/>
    <property type="match status" value="1"/>
</dbReference>
<dbReference type="AlphaFoldDB" id="A0A914W224"/>
<feature type="region of interest" description="Disordered" evidence="5">
    <location>
        <begin position="459"/>
        <end position="508"/>
    </location>
</feature>
<dbReference type="PROSITE" id="PS01032">
    <property type="entry name" value="PPM_1"/>
    <property type="match status" value="1"/>
</dbReference>
<dbReference type="WBParaSite" id="PSAMB.scaffold2size251193.g724.t1">
    <property type="protein sequence ID" value="PSAMB.scaffold2size251193.g724.t1"/>
    <property type="gene ID" value="PSAMB.scaffold2size251193.g724"/>
</dbReference>
<feature type="compositionally biased region" description="Polar residues" evidence="5">
    <location>
        <begin position="477"/>
        <end position="488"/>
    </location>
</feature>
<reference evidence="8" key="1">
    <citation type="submission" date="2022-11" db="UniProtKB">
        <authorList>
            <consortium name="WormBaseParasite"/>
        </authorList>
    </citation>
    <scope>IDENTIFICATION</scope>
</reference>
<dbReference type="Gene3D" id="3.60.40.10">
    <property type="entry name" value="PPM-type phosphatase domain"/>
    <property type="match status" value="1"/>
</dbReference>
<dbReference type="InterPro" id="IPR000222">
    <property type="entry name" value="PP2C_BS"/>
</dbReference>
<evidence type="ECO:0000256" key="5">
    <source>
        <dbReference type="SAM" id="MobiDB-lite"/>
    </source>
</evidence>
<protein>
    <submittedName>
        <fullName evidence="8">PPM-type phosphatase domain-containing protein</fullName>
    </submittedName>
</protein>
<evidence type="ECO:0000256" key="4">
    <source>
        <dbReference type="RuleBase" id="RU003465"/>
    </source>
</evidence>
<feature type="region of interest" description="Disordered" evidence="5">
    <location>
        <begin position="858"/>
        <end position="878"/>
    </location>
</feature>
<keyword evidence="7" id="KW-1185">Reference proteome</keyword>
<feature type="region of interest" description="Disordered" evidence="5">
    <location>
        <begin position="601"/>
        <end position="712"/>
    </location>
</feature>
<dbReference type="InterPro" id="IPR001932">
    <property type="entry name" value="PPM-type_phosphatase-like_dom"/>
</dbReference>
<feature type="compositionally biased region" description="Basic residues" evidence="5">
    <location>
        <begin position="741"/>
        <end position="752"/>
    </location>
</feature>
<dbReference type="InterPro" id="IPR036457">
    <property type="entry name" value="PPM-type-like_dom_sf"/>
</dbReference>
<feature type="compositionally biased region" description="Polar residues" evidence="5">
    <location>
        <begin position="703"/>
        <end position="712"/>
    </location>
</feature>
<keyword evidence="3 4" id="KW-0904">Protein phosphatase</keyword>
<feature type="compositionally biased region" description="Low complexity" evidence="5">
    <location>
        <begin position="678"/>
        <end position="694"/>
    </location>
</feature>
<dbReference type="CDD" id="cd00143">
    <property type="entry name" value="PP2Cc"/>
    <property type="match status" value="1"/>
</dbReference>
<keyword evidence="2 4" id="KW-0378">Hydrolase</keyword>
<dbReference type="InterPro" id="IPR015655">
    <property type="entry name" value="PP2C"/>
</dbReference>
<organism evidence="7 8">
    <name type="scientific">Plectus sambesii</name>
    <dbReference type="NCBI Taxonomy" id="2011161"/>
    <lineage>
        <taxon>Eukaryota</taxon>
        <taxon>Metazoa</taxon>
        <taxon>Ecdysozoa</taxon>
        <taxon>Nematoda</taxon>
        <taxon>Chromadorea</taxon>
        <taxon>Plectida</taxon>
        <taxon>Plectina</taxon>
        <taxon>Plectoidea</taxon>
        <taxon>Plectidae</taxon>
        <taxon>Plectus</taxon>
    </lineage>
</organism>
<dbReference type="SMART" id="SM00332">
    <property type="entry name" value="PP2Cc"/>
    <property type="match status" value="1"/>
</dbReference>
<dbReference type="FunFam" id="3.60.40.10:FF:000060">
    <property type="entry name" value="Protein phosphatase 2c"/>
    <property type="match status" value="1"/>
</dbReference>
<dbReference type="SMART" id="SM00384">
    <property type="entry name" value="AT_hook"/>
    <property type="match status" value="3"/>
</dbReference>
<proteinExistence type="inferred from homology"/>
<dbReference type="GO" id="GO:0003677">
    <property type="term" value="F:DNA binding"/>
    <property type="evidence" value="ECO:0007669"/>
    <property type="project" value="InterPro"/>
</dbReference>
<dbReference type="GO" id="GO:0046872">
    <property type="term" value="F:metal ion binding"/>
    <property type="evidence" value="ECO:0007669"/>
    <property type="project" value="UniProtKB-KW"/>
</dbReference>
<dbReference type="PROSITE" id="PS51746">
    <property type="entry name" value="PPM_2"/>
    <property type="match status" value="1"/>
</dbReference>
<evidence type="ECO:0000256" key="3">
    <source>
        <dbReference type="ARBA" id="ARBA00022912"/>
    </source>
</evidence>
<evidence type="ECO:0000259" key="6">
    <source>
        <dbReference type="PROSITE" id="PS51746"/>
    </source>
</evidence>
<feature type="region of interest" description="Disordered" evidence="5">
    <location>
        <begin position="728"/>
        <end position="823"/>
    </location>
</feature>
<dbReference type="InterPro" id="IPR017956">
    <property type="entry name" value="AT_hook_DNA-bd_motif"/>
</dbReference>
<name>A0A914W224_9BILA</name>
<dbReference type="Pfam" id="PF00481">
    <property type="entry name" value="PP2C"/>
    <property type="match status" value="1"/>
</dbReference>
<accession>A0A914W224</accession>
<evidence type="ECO:0000256" key="1">
    <source>
        <dbReference type="ARBA" id="ARBA00022723"/>
    </source>
</evidence>
<evidence type="ECO:0000256" key="2">
    <source>
        <dbReference type="ARBA" id="ARBA00022801"/>
    </source>
</evidence>
<dbReference type="GO" id="GO:0004722">
    <property type="term" value="F:protein serine/threonine phosphatase activity"/>
    <property type="evidence" value="ECO:0007669"/>
    <property type="project" value="InterPro"/>
</dbReference>
<sequence length="894" mass="97287">MTGGSLRSESPSPAPSEDLIHGQNLRVTVCANQGGRKYMEDRVHIHCARKDDGQIDFVFVAVYDGHGGAEASEYARRHLLNAIIGNELFQSDRDEEVLEAIRQGFVDTHHAMWKVVDEWPRTASGFPSTAGTTASVAFIRRGKIYTGHVGDSAIILGKRGADGSIVGTRITVDHKPDSPEEQQRIEQAGGQVQCKAGVMRVVWSRPVRGHTGPVRRSTPQEHIPFLAVARALGDLWSYNSDNKDFIVSPDPDTEVVQIGADDVCLVLGSDGLTNVIRPQYAVDIVNTHEWRELEEERGCHAQLLSRPCHSNHSRWLLRHGLRGWGGLRADNITVLTVLFDPPGSQLEASAPCVLRDDIWMDADQVLTHQPDAMIRIAPETTQLLKTAPVELIYTGARDQPINGLFNWTKPLATNYSGPGFNATSDNVILPRMMPSAQRPPAGRMMMSGGPVRQVPITVERSESSEAEDPPPRPSSPLPTTNGDVTSSAPVDEDDDADDRCNEVSASVEGDPQRRRSFFCTKHGLVCDKVKKMNVEAERNPATAAVCLNRQAGSAKPKYYCRKHGLSCAKVKKMNDEHERVNGALPSSPSKVVGQPPNCSANVDDDHDDQIGPIPGSIVNDEKNFDPSPIHNSSTTPVPPVVPIEAEVEEQPDLTPAKRRVGRPPKSANRQTRQSPSETAVVDAPLAAPVTPLAVAKRRGRPPKSSQSAKTTRLQRIVCTRLWARTTRSAKLVTPARSAPARGKKSTPGRSTRRTTISDAPPSTPQTPKRSVGRPRKLSQPTMDDKLPETVGRVSATGGDGGKSSASHPSLGISRPHSAAAMTDGRCMRRSYRQLTVETAAFSSLLQSNISPRLLARSEANGTNKRKLPPQSVPTEPTTKKSRFWGFLSNIIGTK</sequence>
<evidence type="ECO:0000313" key="8">
    <source>
        <dbReference type="WBParaSite" id="PSAMB.scaffold2size251193.g724.t1"/>
    </source>
</evidence>
<keyword evidence="1" id="KW-0479">Metal-binding</keyword>
<comment type="similarity">
    <text evidence="4">Belongs to the PP2C family.</text>
</comment>